<dbReference type="PROSITE" id="PS50004">
    <property type="entry name" value="C2"/>
    <property type="match status" value="2"/>
</dbReference>
<accession>A0A2N1JBS5</accession>
<evidence type="ECO:0000256" key="6">
    <source>
        <dbReference type="ARBA" id="ARBA00022824"/>
    </source>
</evidence>
<feature type="region of interest" description="Disordered" evidence="11">
    <location>
        <begin position="928"/>
        <end position="949"/>
    </location>
</feature>
<dbReference type="InterPro" id="IPR057349">
    <property type="entry name" value="C2_Mug190_3rd"/>
</dbReference>
<dbReference type="CDD" id="cd04052">
    <property type="entry name" value="C2B_Tricalbin-like"/>
    <property type="match status" value="1"/>
</dbReference>
<keyword evidence="2" id="KW-0813">Transport</keyword>
<evidence type="ECO:0000259" key="14">
    <source>
        <dbReference type="PROSITE" id="PS51847"/>
    </source>
</evidence>
<name>A0A2N1JBS5_9BASI</name>
<dbReference type="GO" id="GO:0006869">
    <property type="term" value="P:lipid transport"/>
    <property type="evidence" value="ECO:0007669"/>
    <property type="project" value="UniProtKB-KW"/>
</dbReference>
<dbReference type="Pfam" id="PF25331">
    <property type="entry name" value="C2_Mug190_3rd"/>
    <property type="match status" value="1"/>
</dbReference>
<dbReference type="InterPro" id="IPR035892">
    <property type="entry name" value="C2_domain_sf"/>
</dbReference>
<dbReference type="Proteomes" id="UP000232875">
    <property type="component" value="Unassembled WGS sequence"/>
</dbReference>
<feature type="compositionally biased region" description="Low complexity" evidence="11">
    <location>
        <begin position="233"/>
        <end position="250"/>
    </location>
</feature>
<feature type="region of interest" description="Disordered" evidence="11">
    <location>
        <begin position="1"/>
        <end position="309"/>
    </location>
</feature>
<evidence type="ECO:0000256" key="12">
    <source>
        <dbReference type="SAM" id="Phobius"/>
    </source>
</evidence>
<evidence type="ECO:0000256" key="3">
    <source>
        <dbReference type="ARBA" id="ARBA00022553"/>
    </source>
</evidence>
<keyword evidence="7 12" id="KW-1133">Transmembrane helix</keyword>
<feature type="transmembrane region" description="Helical" evidence="12">
    <location>
        <begin position="425"/>
        <end position="446"/>
    </location>
</feature>
<dbReference type="GO" id="GO:0005789">
    <property type="term" value="C:endoplasmic reticulum membrane"/>
    <property type="evidence" value="ECO:0007669"/>
    <property type="project" value="UniProtKB-SubCell"/>
</dbReference>
<evidence type="ECO:0000256" key="8">
    <source>
        <dbReference type="ARBA" id="ARBA00023055"/>
    </source>
</evidence>
<dbReference type="STRING" id="2020962.A0A2N1JBS5"/>
<evidence type="ECO:0008006" key="17">
    <source>
        <dbReference type="Google" id="ProtNLM"/>
    </source>
</evidence>
<evidence type="ECO:0000256" key="7">
    <source>
        <dbReference type="ARBA" id="ARBA00022989"/>
    </source>
</evidence>
<keyword evidence="5" id="KW-0677">Repeat</keyword>
<dbReference type="PANTHER" id="PTHR47348:SF3">
    <property type="entry name" value="MEIOTICALLY UP-REGULATED GENE 190 PROTEIN"/>
    <property type="match status" value="1"/>
</dbReference>
<proteinExistence type="predicted"/>
<keyword evidence="8" id="KW-0445">Lipid transport</keyword>
<gene>
    <name evidence="15" type="ORF">MVES_001924</name>
</gene>
<keyword evidence="4 12" id="KW-0812">Transmembrane</keyword>
<dbReference type="Pfam" id="PF25669">
    <property type="entry name" value="SMP_MUG190-like"/>
    <property type="match status" value="1"/>
</dbReference>
<feature type="domain" description="SMP-LTD" evidence="14">
    <location>
        <begin position="473"/>
        <end position="714"/>
    </location>
</feature>
<organism evidence="15 16">
    <name type="scientific">Malassezia vespertilionis</name>
    <dbReference type="NCBI Taxonomy" id="2020962"/>
    <lineage>
        <taxon>Eukaryota</taxon>
        <taxon>Fungi</taxon>
        <taxon>Dikarya</taxon>
        <taxon>Basidiomycota</taxon>
        <taxon>Ustilaginomycotina</taxon>
        <taxon>Malasseziomycetes</taxon>
        <taxon>Malasseziales</taxon>
        <taxon>Malasseziaceae</taxon>
        <taxon>Malassezia</taxon>
    </lineage>
</organism>
<dbReference type="InterPro" id="IPR031468">
    <property type="entry name" value="SMP_LBD"/>
</dbReference>
<dbReference type="InterPro" id="IPR037765">
    <property type="entry name" value="C2B_Tricalbin"/>
</dbReference>
<keyword evidence="3" id="KW-0597">Phosphoprotein</keyword>
<evidence type="ECO:0000313" key="15">
    <source>
        <dbReference type="EMBL" id="PKI83993.1"/>
    </source>
</evidence>
<evidence type="ECO:0000256" key="9">
    <source>
        <dbReference type="ARBA" id="ARBA00023121"/>
    </source>
</evidence>
<feature type="compositionally biased region" description="Basic and acidic residues" evidence="11">
    <location>
        <begin position="26"/>
        <end position="35"/>
    </location>
</feature>
<feature type="compositionally biased region" description="Basic and acidic residues" evidence="11">
    <location>
        <begin position="289"/>
        <end position="304"/>
    </location>
</feature>
<feature type="compositionally biased region" description="Low complexity" evidence="11">
    <location>
        <begin position="890"/>
        <end position="901"/>
    </location>
</feature>
<evidence type="ECO:0000256" key="1">
    <source>
        <dbReference type="ARBA" id="ARBA00004586"/>
    </source>
</evidence>
<dbReference type="PROSITE" id="PS51847">
    <property type="entry name" value="SMP"/>
    <property type="match status" value="1"/>
</dbReference>
<dbReference type="EMBL" id="KZ454990">
    <property type="protein sequence ID" value="PKI83993.1"/>
    <property type="molecule type" value="Genomic_DNA"/>
</dbReference>
<feature type="compositionally biased region" description="Polar residues" evidence="11">
    <location>
        <begin position="114"/>
        <end position="135"/>
    </location>
</feature>
<protein>
    <recommendedName>
        <fullName evidence="17">C2 domain-containing protein</fullName>
    </recommendedName>
</protein>
<keyword evidence="10 12" id="KW-0472">Membrane</keyword>
<feature type="domain" description="C2" evidence="13">
    <location>
        <begin position="894"/>
        <end position="1033"/>
    </location>
</feature>
<dbReference type="CDD" id="cd04041">
    <property type="entry name" value="C2A_fungal"/>
    <property type="match status" value="1"/>
</dbReference>
<evidence type="ECO:0000256" key="4">
    <source>
        <dbReference type="ARBA" id="ARBA00022692"/>
    </source>
</evidence>
<dbReference type="OrthoDB" id="419768at2759"/>
<keyword evidence="6" id="KW-0256">Endoplasmic reticulum</keyword>
<dbReference type="PANTHER" id="PTHR47348">
    <property type="entry name" value="MEIOTICALLY UP-REGULATED GENE 190 PROTEIN"/>
    <property type="match status" value="1"/>
</dbReference>
<evidence type="ECO:0000259" key="13">
    <source>
        <dbReference type="PROSITE" id="PS50004"/>
    </source>
</evidence>
<sequence length="1316" mass="146706">MAQHRMGEGWSSKNKIPTVQQYEAEVEAREHENDPNQKQSWLNWLSGSSENKDGQDVPDNQVPTETGVNEQQFRNLRRGPNDGGGEDATVVVSPDDSTHLTNAPHDHNHGTGPSYMTSNPSKQQSPTYLSNQQSHGMHDLAYLRPIQSRANMADGAAQMGQRQSSRPSNAVGHHASSGTELPSFNSSESSSLRFGAADSQNRQPHGNVKKVVEPGSSAVADYGAHLGGKADGSNASESSPSRSDSKNSSLLRKRLLRRNASDKQSNAPSNDSNRPTDPGSIVSDAGGGEEEKKRIKEAAEESRRGPTNKFTAKGERIVKDPVTEREVVISDSEKIGDVDLRKVDSRYPNGLSEAPLPADAELSDKYTSPKKVPTSSVLLQPFPAPVETDAMKKLGESFEKVSIVFGIVFFCVWAISAFGRGYIAFFIRTAVIGATCVGGYMAIGIAQRNIHKEFHSLRAGMHAQRGRKWSPPMPESVEWLNGMIAVIWKQIDPDAFVGMLDMVEDIMQASLPGFIQAVKISDFGLGANPFRLIAMRALADIMTDPEYPRKTWIEHKNEEENNDTEGQDNGIVGDVQHDERADRAGDFLNMEVSFCYAALPGEDTTERAKNIHLLIEFFLGAFDWIEIPLPIWVQIEQVIGTVRLRAQITSEPPFLRNVTFSLMGVPQVSISAIPMVRVLPNVLDLPLISNFVQSSIAAACNMYVAPKSMTMNMSQILNSDGVKKDTEALGVLRVDIRYAYDLSSQDANGKSDPYCVLSFAKFGRPLYASRIIFEDLNPVWEETAFLLVSQNDLRSDESLSMQLWDSDKHTADDIVGRVNVPLRSLVRKPNEMTDYLSKLMGFEDADSMPGNVKWSAGFFEKVKLNKDLVQHPNVEEMSEAERETLRKPSAADAEQEALALDTPPDPQWRSGILSVIIKHIEGLDRREVEKGVSGSDREGSHGQDVGVSSTHLPSGYCELSVNDNMIFRTRVKQYSNMPYYNAGTEVFVRDWTTSDLRVIVRDSRVREHDPIMGIVDLRLKDLFSKASQIEQAFSIQDGVGYGKVFCSFVFKAVSLKLPLELRGYNTVSVDIMSSVKTEGLDAEWSKKLKSERLYITAGFFSKRVWGLRKHKDVDDQGPLFSIPVYDRYSTLVAFEFGRSPIPGIRRPDAVAILPLRDLDDNQMTEVVLPVFTSKNNYMLSRNYINDQTVKTHDVKEVGSITVMVRVNSGFSDCHRQMLDGQRDKHEFEVYERLVGLPQRAEQNSHANDDGVITRHEKKDINRAQTQELHMRHRGAMGYTPVRVAVWAKDGFKDHMSQLRNTILGKESRDQYVHTEI</sequence>
<keyword evidence="16" id="KW-1185">Reference proteome</keyword>
<evidence type="ECO:0000256" key="2">
    <source>
        <dbReference type="ARBA" id="ARBA00022448"/>
    </source>
</evidence>
<evidence type="ECO:0000313" key="16">
    <source>
        <dbReference type="Proteomes" id="UP000232875"/>
    </source>
</evidence>
<dbReference type="Pfam" id="PF00168">
    <property type="entry name" value="C2"/>
    <property type="match status" value="2"/>
</dbReference>
<feature type="compositionally biased region" description="Polar residues" evidence="11">
    <location>
        <begin position="262"/>
        <end position="275"/>
    </location>
</feature>
<dbReference type="GO" id="GO:0061817">
    <property type="term" value="P:endoplasmic reticulum-plasma membrane tethering"/>
    <property type="evidence" value="ECO:0007669"/>
    <property type="project" value="InterPro"/>
</dbReference>
<dbReference type="Gene3D" id="2.60.40.150">
    <property type="entry name" value="C2 domain"/>
    <property type="match status" value="2"/>
</dbReference>
<comment type="subcellular location">
    <subcellularLocation>
        <location evidence="1">Endoplasmic reticulum membrane</location>
    </subcellularLocation>
</comment>
<dbReference type="SUPFAM" id="SSF49562">
    <property type="entry name" value="C2 domain (Calcium/lipid-binding domain, CaLB)"/>
    <property type="match status" value="2"/>
</dbReference>
<feature type="domain" description="C2" evidence="13">
    <location>
        <begin position="712"/>
        <end position="836"/>
    </location>
</feature>
<evidence type="ECO:0000256" key="10">
    <source>
        <dbReference type="ARBA" id="ARBA00023136"/>
    </source>
</evidence>
<feature type="transmembrane region" description="Helical" evidence="12">
    <location>
        <begin position="401"/>
        <end position="419"/>
    </location>
</feature>
<keyword evidence="9" id="KW-0446">Lipid-binding</keyword>
<dbReference type="InterPro" id="IPR000008">
    <property type="entry name" value="C2_dom"/>
</dbReference>
<feature type="compositionally biased region" description="Basic and acidic residues" evidence="11">
    <location>
        <begin position="928"/>
        <end position="941"/>
    </location>
</feature>
<dbReference type="CDD" id="cd21676">
    <property type="entry name" value="SMP_Mug190"/>
    <property type="match status" value="1"/>
</dbReference>
<reference evidence="15 16" key="1">
    <citation type="submission" date="2017-10" db="EMBL/GenBank/DDBJ databases">
        <title>A novel species of cold-tolerant Malassezia isolated from bats.</title>
        <authorList>
            <person name="Lorch J.M."/>
            <person name="Palmer J.M."/>
            <person name="Vanderwolf K.J."/>
            <person name="Schmidt K.Z."/>
            <person name="Verant M.L."/>
            <person name="Weller T.J."/>
            <person name="Blehert D.S."/>
        </authorList>
    </citation>
    <scope>NUCLEOTIDE SEQUENCE [LARGE SCALE GENOMIC DNA]</scope>
    <source>
        <strain evidence="15 16">NWHC:44797-103</strain>
    </source>
</reference>
<evidence type="ECO:0000256" key="5">
    <source>
        <dbReference type="ARBA" id="ARBA00022737"/>
    </source>
</evidence>
<feature type="region of interest" description="Disordered" evidence="11">
    <location>
        <begin position="870"/>
        <end position="904"/>
    </location>
</feature>
<feature type="compositionally biased region" description="Polar residues" evidence="11">
    <location>
        <begin position="11"/>
        <end position="21"/>
    </location>
</feature>
<dbReference type="SMART" id="SM00239">
    <property type="entry name" value="C2"/>
    <property type="match status" value="2"/>
</dbReference>
<feature type="compositionally biased region" description="Polar residues" evidence="11">
    <location>
        <begin position="61"/>
        <end position="74"/>
    </location>
</feature>
<feature type="compositionally biased region" description="Polar residues" evidence="11">
    <location>
        <begin position="36"/>
        <end position="49"/>
    </location>
</feature>
<dbReference type="InterPro" id="IPR037767">
    <property type="entry name" value="C2A_Mug190-like"/>
</dbReference>
<evidence type="ECO:0000256" key="11">
    <source>
        <dbReference type="SAM" id="MobiDB-lite"/>
    </source>
</evidence>
<dbReference type="GO" id="GO:0008289">
    <property type="term" value="F:lipid binding"/>
    <property type="evidence" value="ECO:0007669"/>
    <property type="project" value="UniProtKB-KW"/>
</dbReference>